<evidence type="ECO:0000256" key="2">
    <source>
        <dbReference type="ARBA" id="ARBA00007015"/>
    </source>
</evidence>
<dbReference type="Gramene" id="mRNA:HanXRQr2_Chr02g0064951">
    <property type="protein sequence ID" value="mRNA:HanXRQr2_Chr02g0064951"/>
    <property type="gene ID" value="HanXRQr2_Chr02g0064951"/>
</dbReference>
<keyword evidence="5 9" id="KW-1133">Transmembrane helix</keyword>
<comment type="similarity">
    <text evidence="7">Belongs to the major facilitator superfamily. Phosphate:H(+) symporter (TC 2.A.1.9) family.</text>
</comment>
<feature type="transmembrane region" description="Helical" evidence="9">
    <location>
        <begin position="188"/>
        <end position="209"/>
    </location>
</feature>
<evidence type="ECO:0000256" key="5">
    <source>
        <dbReference type="ARBA" id="ARBA00022989"/>
    </source>
</evidence>
<dbReference type="PANTHER" id="PTHR31585">
    <property type="entry name" value="FOLATE-BIOPTERIN TRANSPORTER 1, CHLOROPLASTIC"/>
    <property type="match status" value="1"/>
</dbReference>
<comment type="subcellular location">
    <subcellularLocation>
        <location evidence="1">Membrane</location>
        <topology evidence="1">Multi-pass membrane protein</topology>
    </subcellularLocation>
</comment>
<keyword evidence="3" id="KW-0813">Transport</keyword>
<sequence length="238" mass="26506">MALSLPLAAPAVHSPTTPLLRQRRTKTPSSSSMRPPATVVISSRRPAISSSDNHTPKTSILNPILVSFFRLERRIDQREREREREREGKRSKMMMLRRCIAGSSRRCHCSGGDSGRDEVICSSFHIFHWRLILSWGSMALIPIASEALPILMMCVLLSNLGAAITEVAKDALVAKYGQKNKINGLQSYAFMALAAGGVLANCLGGFLLLETPKPKSMDAWCNTFLRLFILKLEKKDYY</sequence>
<organism evidence="10 11">
    <name type="scientific">Helianthus annuus</name>
    <name type="common">Common sunflower</name>
    <dbReference type="NCBI Taxonomy" id="4232"/>
    <lineage>
        <taxon>Eukaryota</taxon>
        <taxon>Viridiplantae</taxon>
        <taxon>Streptophyta</taxon>
        <taxon>Embryophyta</taxon>
        <taxon>Tracheophyta</taxon>
        <taxon>Spermatophyta</taxon>
        <taxon>Magnoliopsida</taxon>
        <taxon>eudicotyledons</taxon>
        <taxon>Gunneridae</taxon>
        <taxon>Pentapetalae</taxon>
        <taxon>asterids</taxon>
        <taxon>campanulids</taxon>
        <taxon>Asterales</taxon>
        <taxon>Asteraceae</taxon>
        <taxon>Asteroideae</taxon>
        <taxon>Heliantheae alliance</taxon>
        <taxon>Heliantheae</taxon>
        <taxon>Helianthus</taxon>
    </lineage>
</organism>
<keyword evidence="6 9" id="KW-0472">Membrane</keyword>
<dbReference type="InterPro" id="IPR036259">
    <property type="entry name" value="MFS_trans_sf"/>
</dbReference>
<dbReference type="PANTHER" id="PTHR31585:SF12">
    <property type="entry name" value="FOLATE-BIOPTERIN TRANSPORTER 9, CHLOROPLASTIC-RELATED"/>
    <property type="match status" value="1"/>
</dbReference>
<evidence type="ECO:0000256" key="1">
    <source>
        <dbReference type="ARBA" id="ARBA00004141"/>
    </source>
</evidence>
<evidence type="ECO:0000256" key="9">
    <source>
        <dbReference type="SAM" id="Phobius"/>
    </source>
</evidence>
<protein>
    <submittedName>
        <fullName evidence="10">MFS transporter superfamily, biopterin transporter family</fullName>
    </submittedName>
</protein>
<dbReference type="AlphaFoldDB" id="A0A9K3JMR3"/>
<accession>A0A9K3JMR3</accession>
<dbReference type="GO" id="GO:0016020">
    <property type="term" value="C:membrane"/>
    <property type="evidence" value="ECO:0007669"/>
    <property type="project" value="UniProtKB-SubCell"/>
</dbReference>
<feature type="transmembrane region" description="Helical" evidence="9">
    <location>
        <begin position="150"/>
        <end position="168"/>
    </location>
</feature>
<evidence type="ECO:0000256" key="6">
    <source>
        <dbReference type="ARBA" id="ARBA00023136"/>
    </source>
</evidence>
<comment type="similarity">
    <text evidence="2">Belongs to the major facilitator superfamily. Folate-biopterin transporter (TC 2.A.71) family.</text>
</comment>
<reference evidence="10" key="2">
    <citation type="submission" date="2020-06" db="EMBL/GenBank/DDBJ databases">
        <title>Helianthus annuus Genome sequencing and assembly Release 2.</title>
        <authorList>
            <person name="Gouzy J."/>
            <person name="Langlade N."/>
            <person name="Munos S."/>
        </authorList>
    </citation>
    <scope>NUCLEOTIDE SEQUENCE</scope>
    <source>
        <tissue evidence="10">Leaves</tissue>
    </source>
</reference>
<comment type="caution">
    <text evidence="10">The sequence shown here is derived from an EMBL/GenBank/DDBJ whole genome shotgun (WGS) entry which is preliminary data.</text>
</comment>
<dbReference type="Pfam" id="PF03092">
    <property type="entry name" value="BT1"/>
    <property type="match status" value="1"/>
</dbReference>
<keyword evidence="11" id="KW-1185">Reference proteome</keyword>
<dbReference type="Proteomes" id="UP000215914">
    <property type="component" value="Unassembled WGS sequence"/>
</dbReference>
<feature type="region of interest" description="Disordered" evidence="8">
    <location>
        <begin position="1"/>
        <end position="38"/>
    </location>
</feature>
<evidence type="ECO:0000256" key="4">
    <source>
        <dbReference type="ARBA" id="ARBA00022692"/>
    </source>
</evidence>
<evidence type="ECO:0000313" key="10">
    <source>
        <dbReference type="EMBL" id="KAF5818413.1"/>
    </source>
</evidence>
<name>A0A9K3JMR3_HELAN</name>
<evidence type="ECO:0000313" key="11">
    <source>
        <dbReference type="Proteomes" id="UP000215914"/>
    </source>
</evidence>
<proteinExistence type="inferred from homology"/>
<keyword evidence="4 9" id="KW-0812">Transmembrane</keyword>
<evidence type="ECO:0000256" key="7">
    <source>
        <dbReference type="ARBA" id="ARBA00044504"/>
    </source>
</evidence>
<evidence type="ECO:0000256" key="8">
    <source>
        <dbReference type="SAM" id="MobiDB-lite"/>
    </source>
</evidence>
<dbReference type="EMBL" id="MNCJ02000317">
    <property type="protein sequence ID" value="KAF5818413.1"/>
    <property type="molecule type" value="Genomic_DNA"/>
</dbReference>
<gene>
    <name evidence="10" type="ORF">HanXRQr2_Chr02g0064951</name>
</gene>
<evidence type="ECO:0000256" key="3">
    <source>
        <dbReference type="ARBA" id="ARBA00022448"/>
    </source>
</evidence>
<reference evidence="10" key="1">
    <citation type="journal article" date="2017" name="Nature">
        <title>The sunflower genome provides insights into oil metabolism, flowering and Asterid evolution.</title>
        <authorList>
            <person name="Badouin H."/>
            <person name="Gouzy J."/>
            <person name="Grassa C.J."/>
            <person name="Murat F."/>
            <person name="Staton S.E."/>
            <person name="Cottret L."/>
            <person name="Lelandais-Briere C."/>
            <person name="Owens G.L."/>
            <person name="Carrere S."/>
            <person name="Mayjonade B."/>
            <person name="Legrand L."/>
            <person name="Gill N."/>
            <person name="Kane N.C."/>
            <person name="Bowers J.E."/>
            <person name="Hubner S."/>
            <person name="Bellec A."/>
            <person name="Berard A."/>
            <person name="Berges H."/>
            <person name="Blanchet N."/>
            <person name="Boniface M.C."/>
            <person name="Brunel D."/>
            <person name="Catrice O."/>
            <person name="Chaidir N."/>
            <person name="Claudel C."/>
            <person name="Donnadieu C."/>
            <person name="Faraut T."/>
            <person name="Fievet G."/>
            <person name="Helmstetter N."/>
            <person name="King M."/>
            <person name="Knapp S.J."/>
            <person name="Lai Z."/>
            <person name="Le Paslier M.C."/>
            <person name="Lippi Y."/>
            <person name="Lorenzon L."/>
            <person name="Mandel J.R."/>
            <person name="Marage G."/>
            <person name="Marchand G."/>
            <person name="Marquand E."/>
            <person name="Bret-Mestries E."/>
            <person name="Morien E."/>
            <person name="Nambeesan S."/>
            <person name="Nguyen T."/>
            <person name="Pegot-Espagnet P."/>
            <person name="Pouilly N."/>
            <person name="Raftis F."/>
            <person name="Sallet E."/>
            <person name="Schiex T."/>
            <person name="Thomas J."/>
            <person name="Vandecasteele C."/>
            <person name="Vares D."/>
            <person name="Vear F."/>
            <person name="Vautrin S."/>
            <person name="Crespi M."/>
            <person name="Mangin B."/>
            <person name="Burke J.M."/>
            <person name="Salse J."/>
            <person name="Munos S."/>
            <person name="Vincourt P."/>
            <person name="Rieseberg L.H."/>
            <person name="Langlade N.B."/>
        </authorList>
    </citation>
    <scope>NUCLEOTIDE SEQUENCE</scope>
    <source>
        <tissue evidence="10">Leaves</tissue>
    </source>
</reference>
<dbReference type="SUPFAM" id="SSF103473">
    <property type="entry name" value="MFS general substrate transporter"/>
    <property type="match status" value="1"/>
</dbReference>
<dbReference type="InterPro" id="IPR039309">
    <property type="entry name" value="BT1"/>
</dbReference>